<evidence type="ECO:0000256" key="1">
    <source>
        <dbReference type="SAM" id="MobiDB-lite"/>
    </source>
</evidence>
<organism evidence="2 3">
    <name type="scientific">Toxoplasma gondii p89</name>
    <dbReference type="NCBI Taxonomy" id="943119"/>
    <lineage>
        <taxon>Eukaryota</taxon>
        <taxon>Sar</taxon>
        <taxon>Alveolata</taxon>
        <taxon>Apicomplexa</taxon>
        <taxon>Conoidasida</taxon>
        <taxon>Coccidia</taxon>
        <taxon>Eucoccidiorida</taxon>
        <taxon>Eimeriorina</taxon>
        <taxon>Sarcocystidae</taxon>
        <taxon>Toxoplasma</taxon>
    </lineage>
</organism>
<evidence type="ECO:0000313" key="2">
    <source>
        <dbReference type="EMBL" id="KFG29937.1"/>
    </source>
</evidence>
<feature type="compositionally biased region" description="Acidic residues" evidence="1">
    <location>
        <begin position="55"/>
        <end position="72"/>
    </location>
</feature>
<dbReference type="VEuPathDB" id="ToxoDB:TGP89_297300"/>
<dbReference type="AlphaFoldDB" id="A0A086JCR9"/>
<sequence length="107" mass="11997">MGGGLHDANVTRIRELQQRSSEGLVAEQTPVNRSVLVVNEVRDDEQDEKHVTDGEPADDMEPDFEEQDDEDSVIDKEQVEDAGHGPEEQLVADEEEILDVQESARQQ</sequence>
<evidence type="ECO:0000313" key="3">
    <source>
        <dbReference type="Proteomes" id="UP000028828"/>
    </source>
</evidence>
<dbReference type="Proteomes" id="UP000028828">
    <property type="component" value="Unassembled WGS sequence"/>
</dbReference>
<reference evidence="2 3" key="1">
    <citation type="submission" date="2014-03" db="EMBL/GenBank/DDBJ databases">
        <authorList>
            <person name="Sibley D."/>
            <person name="Venepally P."/>
            <person name="Karamycheva S."/>
            <person name="Hadjithomas M."/>
            <person name="Khan A."/>
            <person name="Brunk B."/>
            <person name="Roos D."/>
            <person name="Caler E."/>
            <person name="Lorenzi H."/>
        </authorList>
    </citation>
    <scope>NUCLEOTIDE SEQUENCE [LARGE SCALE GENOMIC DNA]</scope>
    <source>
        <strain evidence="3">p89</strain>
    </source>
</reference>
<name>A0A086JCR9_TOXGO</name>
<feature type="region of interest" description="Disordered" evidence="1">
    <location>
        <begin position="1"/>
        <end position="107"/>
    </location>
</feature>
<feature type="compositionally biased region" description="Acidic residues" evidence="1">
    <location>
        <begin position="90"/>
        <end position="99"/>
    </location>
</feature>
<proteinExistence type="predicted"/>
<gene>
    <name evidence="2" type="ORF">TGP89_297300</name>
</gene>
<accession>A0A086JCR9</accession>
<protein>
    <submittedName>
        <fullName evidence="2">Uncharacterized protein</fullName>
    </submittedName>
</protein>
<dbReference type="OrthoDB" id="10323268at2759"/>
<feature type="compositionally biased region" description="Basic and acidic residues" evidence="1">
    <location>
        <begin position="73"/>
        <end position="87"/>
    </location>
</feature>
<dbReference type="EMBL" id="AEYI02002111">
    <property type="protein sequence ID" value="KFG29937.1"/>
    <property type="molecule type" value="Genomic_DNA"/>
</dbReference>
<comment type="caution">
    <text evidence="2">The sequence shown here is derived from an EMBL/GenBank/DDBJ whole genome shotgun (WGS) entry which is preliminary data.</text>
</comment>